<protein>
    <recommendedName>
        <fullName evidence="4">Beta propeller domain-containing protein</fullName>
    </recommendedName>
</protein>
<reference evidence="2 3" key="1">
    <citation type="journal article" date="2017" name="ISME J.">
        <title>Potential for microbial H2 and metal transformations associated with novel bacteria and archaea in deep terrestrial subsurface sediments.</title>
        <authorList>
            <person name="Hernsdorf A.W."/>
            <person name="Amano Y."/>
            <person name="Miyakawa K."/>
            <person name="Ise K."/>
            <person name="Suzuki Y."/>
            <person name="Anantharaman K."/>
            <person name="Probst A."/>
            <person name="Burstein D."/>
            <person name="Thomas B.C."/>
            <person name="Banfield J.F."/>
        </authorList>
    </citation>
    <scope>NUCLEOTIDE SEQUENCE [LARGE SCALE GENOMIC DNA]</scope>
    <source>
        <strain evidence="2">HGW-Kuenenbacteria-1</strain>
    </source>
</reference>
<dbReference type="Proteomes" id="UP000233414">
    <property type="component" value="Unassembled WGS sequence"/>
</dbReference>
<evidence type="ECO:0000313" key="2">
    <source>
        <dbReference type="EMBL" id="PKL72048.1"/>
    </source>
</evidence>
<dbReference type="EMBL" id="PGYQ01000019">
    <property type="protein sequence ID" value="PKL72048.1"/>
    <property type="molecule type" value="Genomic_DNA"/>
</dbReference>
<dbReference type="InterPro" id="IPR019198">
    <property type="entry name" value="Beta_propeller_containing"/>
</dbReference>
<gene>
    <name evidence="2" type="ORF">CVV26_03155</name>
</gene>
<sequence>MTFFKKMCYSNKTLIVLIKFMQIFKKQIDKKIGIIIIVVIFLIAVLLIIISNRKLENKLLYPDFNYPFKNTSLMKTEKIKKFTSEEEFKTYLQTSMTETGNYYGGGGRKTEMMTNEEIPIMALDKQTESKTANLERVSETNVQVLGIDEPDIVKTNGKEIYFSSKQIYWEEENRLFPSGVMPYKTKIINAFPPADLSLIKGINETGTLLLDKNILVIFSGQEIFGYDISNPKSPEKKWNIKLENNVSIADSRLYKNKIYLVTKTWIDQSQPRPCEIKLLTIDKTPLEIKCLDIYHPVSQVPVDTTFSAMTLNPVSGKIEKNISFIGSSNDSIIYMSENGIYITYSYNESVINFISAFLKENQDIFPNSLNEKMEKLEKYDISLQAKLIEFQFLFEKYQSSLNNDERMKIENEFSNRMSNYLNKHNREMEKTGIVKIDLEKFDITATGNVPGYPLNQFALDEYKNNLRIATTIGERFNGWYGFGFGIKQKSANDIYVLDKDLKTIGSIKDLGLKEKIYSARFIKDRGYLVTFRQTDPFYVLDLSDPKNPEMKGELKIPGYSSYLHPISNDIILGIGKENQQVKLSLFDVALPENPKEIDKYILDEYWSEALDNHHVFLLDKKHNIFFLPGEKGGYIFSYENNKLKLVKVISQISAKRALFINDYFYIIADEKITVLNETDWEKINELIF</sequence>
<accession>A0A2N1UMR9</accession>
<keyword evidence="1" id="KW-0472">Membrane</keyword>
<keyword evidence="1" id="KW-1133">Transmembrane helix</keyword>
<keyword evidence="1" id="KW-0812">Transmembrane</keyword>
<evidence type="ECO:0000313" key="3">
    <source>
        <dbReference type="Proteomes" id="UP000233414"/>
    </source>
</evidence>
<feature type="transmembrane region" description="Helical" evidence="1">
    <location>
        <begin position="32"/>
        <end position="50"/>
    </location>
</feature>
<comment type="caution">
    <text evidence="2">The sequence shown here is derived from an EMBL/GenBank/DDBJ whole genome shotgun (WGS) entry which is preliminary data.</text>
</comment>
<dbReference type="Pfam" id="PF09826">
    <property type="entry name" value="Beta_propel"/>
    <property type="match status" value="1"/>
</dbReference>
<evidence type="ECO:0008006" key="4">
    <source>
        <dbReference type="Google" id="ProtNLM"/>
    </source>
</evidence>
<dbReference type="AlphaFoldDB" id="A0A2N1UMR9"/>
<name>A0A2N1UMR9_9BACT</name>
<evidence type="ECO:0000256" key="1">
    <source>
        <dbReference type="SAM" id="Phobius"/>
    </source>
</evidence>
<organism evidence="2 3">
    <name type="scientific">Candidatus Kuenenbacteria bacterium HGW-Kuenenbacteria-1</name>
    <dbReference type="NCBI Taxonomy" id="2013812"/>
    <lineage>
        <taxon>Bacteria</taxon>
        <taxon>Candidatus Kueneniibacteriota</taxon>
    </lineage>
</organism>
<proteinExistence type="predicted"/>